<dbReference type="PANTHER" id="PTHR35006">
    <property type="entry name" value="GLYOXALASE FAMILY PROTEIN (AFU_ORTHOLOGUE AFUA_5G14830)"/>
    <property type="match status" value="1"/>
</dbReference>
<feature type="domain" description="VOC" evidence="1">
    <location>
        <begin position="1"/>
        <end position="122"/>
    </location>
</feature>
<dbReference type="CDD" id="cd07262">
    <property type="entry name" value="VOC_like"/>
    <property type="match status" value="1"/>
</dbReference>
<evidence type="ECO:0000313" key="3">
    <source>
        <dbReference type="Proteomes" id="UP000661077"/>
    </source>
</evidence>
<evidence type="ECO:0000259" key="1">
    <source>
        <dbReference type="PROSITE" id="PS51819"/>
    </source>
</evidence>
<gene>
    <name evidence="2" type="ORF">JM946_13600</name>
</gene>
<dbReference type="RefSeq" id="WP_203167794.1">
    <property type="nucleotide sequence ID" value="NZ_JAEVLS010000002.1"/>
</dbReference>
<dbReference type="EMBL" id="JAEVLS010000002">
    <property type="protein sequence ID" value="MBM0105771.1"/>
    <property type="molecule type" value="Genomic_DNA"/>
</dbReference>
<evidence type="ECO:0000313" key="2">
    <source>
        <dbReference type="EMBL" id="MBM0105771.1"/>
    </source>
</evidence>
<dbReference type="InterPro" id="IPR004360">
    <property type="entry name" value="Glyas_Fos-R_dOase_dom"/>
</dbReference>
<dbReference type="InterPro" id="IPR037523">
    <property type="entry name" value="VOC_core"/>
</dbReference>
<name>A0ABS1WXR4_9GAMM</name>
<proteinExistence type="predicted"/>
<dbReference type="InterPro" id="IPR029068">
    <property type="entry name" value="Glyas_Bleomycin-R_OHBP_Dase"/>
</dbReference>
<comment type="caution">
    <text evidence="2">The sequence shown here is derived from an EMBL/GenBank/DDBJ whole genome shotgun (WGS) entry which is preliminary data.</text>
</comment>
<dbReference type="SUPFAM" id="SSF54593">
    <property type="entry name" value="Glyoxalase/Bleomycin resistance protein/Dihydroxybiphenyl dioxygenase"/>
    <property type="match status" value="1"/>
</dbReference>
<keyword evidence="3" id="KW-1185">Reference proteome</keyword>
<sequence length="125" mass="13734">MIHHVSLGTNDVLRARRFYDPIFALLGFRMLKCDDTGVHYGTGDILFSLVVPTDKQPASAGNGAHIAFQARDRKMVDDFHAIALKHGGRSDGAPGIRPEYDAHYYGAFVLDPDGNKIEAVTYTAK</sequence>
<dbReference type="PANTHER" id="PTHR35006:SF4">
    <property type="entry name" value="BLR7706 PROTEIN"/>
    <property type="match status" value="1"/>
</dbReference>
<organism evidence="2 3">
    <name type="scientific">Steroidobacter gossypii</name>
    <dbReference type="NCBI Taxonomy" id="2805490"/>
    <lineage>
        <taxon>Bacteria</taxon>
        <taxon>Pseudomonadati</taxon>
        <taxon>Pseudomonadota</taxon>
        <taxon>Gammaproteobacteria</taxon>
        <taxon>Steroidobacterales</taxon>
        <taxon>Steroidobacteraceae</taxon>
        <taxon>Steroidobacter</taxon>
    </lineage>
</organism>
<dbReference type="Pfam" id="PF00903">
    <property type="entry name" value="Glyoxalase"/>
    <property type="match status" value="1"/>
</dbReference>
<dbReference type="Proteomes" id="UP000661077">
    <property type="component" value="Unassembled WGS sequence"/>
</dbReference>
<dbReference type="PROSITE" id="PS51819">
    <property type="entry name" value="VOC"/>
    <property type="match status" value="1"/>
</dbReference>
<protein>
    <submittedName>
        <fullName evidence="2">VOC family protein</fullName>
    </submittedName>
</protein>
<dbReference type="Gene3D" id="3.10.180.10">
    <property type="entry name" value="2,3-Dihydroxybiphenyl 1,2-Dioxygenase, domain 1"/>
    <property type="match status" value="1"/>
</dbReference>
<accession>A0ABS1WXR4</accession>
<reference evidence="2 3" key="1">
    <citation type="journal article" date="2021" name="Int. J. Syst. Evol. Microbiol.">
        <title>Steroidobacter gossypii sp. nov., isolated from soil of cotton cropping field.</title>
        <authorList>
            <person name="Huang R."/>
            <person name="Yang S."/>
            <person name="Zhen C."/>
            <person name="Liu W."/>
        </authorList>
    </citation>
    <scope>NUCLEOTIDE SEQUENCE [LARGE SCALE GENOMIC DNA]</scope>
    <source>
        <strain evidence="2 3">S1-65</strain>
    </source>
</reference>